<dbReference type="GO" id="GO:0005737">
    <property type="term" value="C:cytoplasm"/>
    <property type="evidence" value="ECO:0007669"/>
    <property type="project" value="TreeGrafter"/>
</dbReference>
<proteinExistence type="inferred from homology"/>
<evidence type="ECO:0000256" key="7">
    <source>
        <dbReference type="ARBA" id="ARBA00023132"/>
    </source>
</evidence>
<dbReference type="GO" id="GO:0044614">
    <property type="term" value="C:nuclear pore cytoplasmic filaments"/>
    <property type="evidence" value="ECO:0007669"/>
    <property type="project" value="TreeGrafter"/>
</dbReference>
<keyword evidence="7" id="KW-0906">Nuclear pore complex</keyword>
<evidence type="ECO:0000256" key="6">
    <source>
        <dbReference type="ARBA" id="ARBA00023010"/>
    </source>
</evidence>
<comment type="similarity">
    <text evidence="2">Belongs to the GLE1 family.</text>
</comment>
<evidence type="ECO:0000256" key="8">
    <source>
        <dbReference type="ARBA" id="ARBA00023242"/>
    </source>
</evidence>
<dbReference type="AlphaFoldDB" id="A0A9Q0LZ66"/>
<feature type="region of interest" description="Disordered" evidence="14">
    <location>
        <begin position="38"/>
        <end position="67"/>
    </location>
</feature>
<reference evidence="15" key="1">
    <citation type="submission" date="2022-12" db="EMBL/GenBank/DDBJ databases">
        <title>Genome assemblies of Blomia tropicalis.</title>
        <authorList>
            <person name="Cui Y."/>
        </authorList>
    </citation>
    <scope>NUCLEOTIDE SEQUENCE</scope>
    <source>
        <tissue evidence="15">Adult mites</tissue>
    </source>
</reference>
<evidence type="ECO:0000256" key="4">
    <source>
        <dbReference type="ARBA" id="ARBA00022816"/>
    </source>
</evidence>
<dbReference type="GO" id="GO:0005543">
    <property type="term" value="F:phospholipid binding"/>
    <property type="evidence" value="ECO:0007669"/>
    <property type="project" value="TreeGrafter"/>
</dbReference>
<dbReference type="InterPro" id="IPR038506">
    <property type="entry name" value="GLE1-like_sf"/>
</dbReference>
<dbReference type="Proteomes" id="UP001142055">
    <property type="component" value="Chromosome 3"/>
</dbReference>
<dbReference type="GO" id="GO:0015031">
    <property type="term" value="P:protein transport"/>
    <property type="evidence" value="ECO:0007669"/>
    <property type="project" value="UniProtKB-KW"/>
</dbReference>
<evidence type="ECO:0000256" key="14">
    <source>
        <dbReference type="SAM" id="MobiDB-lite"/>
    </source>
</evidence>
<accession>A0A9Q0LZ66</accession>
<organism evidence="15 16">
    <name type="scientific">Blomia tropicalis</name>
    <name type="common">Mite</name>
    <dbReference type="NCBI Taxonomy" id="40697"/>
    <lineage>
        <taxon>Eukaryota</taxon>
        <taxon>Metazoa</taxon>
        <taxon>Ecdysozoa</taxon>
        <taxon>Arthropoda</taxon>
        <taxon>Chelicerata</taxon>
        <taxon>Arachnida</taxon>
        <taxon>Acari</taxon>
        <taxon>Acariformes</taxon>
        <taxon>Sarcoptiformes</taxon>
        <taxon>Astigmata</taxon>
        <taxon>Glycyphagoidea</taxon>
        <taxon>Echimyopodidae</taxon>
        <taxon>Blomia</taxon>
    </lineage>
</organism>
<evidence type="ECO:0000256" key="3">
    <source>
        <dbReference type="ARBA" id="ARBA00022448"/>
    </source>
</evidence>
<name>A0A9Q0LZ66_BLOTA</name>
<dbReference type="PANTHER" id="PTHR12960:SF0">
    <property type="entry name" value="MRNA EXPORT FACTOR GLE1"/>
    <property type="match status" value="1"/>
</dbReference>
<dbReference type="OrthoDB" id="6506337at2759"/>
<dbReference type="GO" id="GO:0016973">
    <property type="term" value="P:poly(A)+ mRNA export from nucleus"/>
    <property type="evidence" value="ECO:0007669"/>
    <property type="project" value="InterPro"/>
</dbReference>
<dbReference type="Gene3D" id="1.25.40.510">
    <property type="entry name" value="GLE1-like"/>
    <property type="match status" value="1"/>
</dbReference>
<keyword evidence="5" id="KW-0653">Protein transport</keyword>
<comment type="subcellular location">
    <subcellularLocation>
        <location evidence="1">Nucleus</location>
        <location evidence="1">Nuclear pore complex</location>
    </subcellularLocation>
</comment>
<feature type="coiled-coil region" evidence="13">
    <location>
        <begin position="202"/>
        <end position="229"/>
    </location>
</feature>
<dbReference type="EMBL" id="JAPWDV010000003">
    <property type="protein sequence ID" value="KAJ6216134.1"/>
    <property type="molecule type" value="Genomic_DNA"/>
</dbReference>
<feature type="region of interest" description="Disordered" evidence="14">
    <location>
        <begin position="1"/>
        <end position="21"/>
    </location>
</feature>
<keyword evidence="6" id="KW-0811">Translocation</keyword>
<comment type="caution">
    <text evidence="15">The sequence shown here is derived from an EMBL/GenBank/DDBJ whole genome shotgun (WGS) entry which is preliminary data.</text>
</comment>
<keyword evidence="16" id="KW-1185">Reference proteome</keyword>
<evidence type="ECO:0000313" key="16">
    <source>
        <dbReference type="Proteomes" id="UP001142055"/>
    </source>
</evidence>
<evidence type="ECO:0000256" key="9">
    <source>
        <dbReference type="ARBA" id="ARBA00024680"/>
    </source>
</evidence>
<keyword evidence="4" id="KW-0509">mRNA transport</keyword>
<keyword evidence="3" id="KW-0813">Transport</keyword>
<gene>
    <name evidence="15" type="ORF">RDWZM_007291</name>
</gene>
<evidence type="ECO:0000256" key="2">
    <source>
        <dbReference type="ARBA" id="ARBA00011056"/>
    </source>
</evidence>
<evidence type="ECO:0000256" key="12">
    <source>
        <dbReference type="ARBA" id="ARBA00030897"/>
    </source>
</evidence>
<evidence type="ECO:0000256" key="1">
    <source>
        <dbReference type="ARBA" id="ARBA00004567"/>
    </source>
</evidence>
<keyword evidence="8" id="KW-0539">Nucleus</keyword>
<dbReference type="PANTHER" id="PTHR12960">
    <property type="entry name" value="GLE-1-RELATED"/>
    <property type="match status" value="1"/>
</dbReference>
<evidence type="ECO:0000313" key="15">
    <source>
        <dbReference type="EMBL" id="KAJ6216134.1"/>
    </source>
</evidence>
<dbReference type="Pfam" id="PF07817">
    <property type="entry name" value="GLE1"/>
    <property type="match status" value="1"/>
</dbReference>
<protein>
    <recommendedName>
        <fullName evidence="10">mRNA export factor GLE1</fullName>
    </recommendedName>
    <alternativeName>
        <fullName evidence="12">GLE1 RNA export mediator</fullName>
    </alternativeName>
    <alternativeName>
        <fullName evidence="11">Nucleoporin GLE1</fullName>
    </alternativeName>
</protein>
<dbReference type="InterPro" id="IPR012476">
    <property type="entry name" value="GLE1"/>
</dbReference>
<evidence type="ECO:0000256" key="10">
    <source>
        <dbReference type="ARBA" id="ARBA00026227"/>
    </source>
</evidence>
<evidence type="ECO:0000256" key="11">
    <source>
        <dbReference type="ARBA" id="ARBA00029983"/>
    </source>
</evidence>
<dbReference type="GO" id="GO:0031369">
    <property type="term" value="F:translation initiation factor binding"/>
    <property type="evidence" value="ECO:0007669"/>
    <property type="project" value="TreeGrafter"/>
</dbReference>
<feature type="compositionally biased region" description="Polar residues" evidence="14">
    <location>
        <begin position="38"/>
        <end position="65"/>
    </location>
</feature>
<dbReference type="GO" id="GO:0000822">
    <property type="term" value="F:inositol hexakisphosphate binding"/>
    <property type="evidence" value="ECO:0007669"/>
    <property type="project" value="TreeGrafter"/>
</dbReference>
<sequence length="699" mass="80942">MTSVTDALRQTPKGKLSYDTKWREEGRTEEIVNSIKQSVSSIRLTPKSNPTSFKDSNSPKGSSFQKLPDLCDTNTGINFLIENDKADAFGDSQLKRDNKRLSISNQKKTDNISVPLIDYGHHEFDLIKYEKEQNLIMQQKMYNITNQFKQKKELLIETVNAEMNLIHKKYLLLNIQNDRQYEEECEQLKQLCSSPGDITEVKKNAHIRLKEFEEKQKRLEKQREMKRIEQQHFRQSLINSKDSIGKVIIECNQRKQQWSIKTSNESVASSNVANELGHYINLLSGLVQDLDVILLTKPELELKYIEFGDATVQESLRLKQKFFDLIQKQETIEKKPLQTGSNATLSNPIVFETEMKKDGNINNAKITSQSQMHSTPIKAFSGDSFSGPKDIYIQHQLFLLKFEEKCKLFVEKCDKKRRMNLQMTIRSTINTVCNNESSDLRSKTTKMLNLFGGKFSNVSCTEDDDSLSFAINDAVKQFINVSIKQKNMSLQLAPVIAILWWKIPLFGKVFQAHLFRSCPYTIPYYPTISEGQTDSEFMVTCGYQLNSDGTISENEEFFHDRMYAMIQLYAAILQCNINQQHHPHDLHNAWVWLARVLTTQPKVKITALMLDSFLSITGHKLLRVYGRQFVKLIHFISKQYYSKMESITPTIERQSLMKFKTVLTNIEDKMIRPNGWHLISQTLSIVPDSYFQSFLNDRQ</sequence>
<comment type="function">
    <text evidence="9">Required for the export of mRNAs containing poly(A) tails from the nucleus into the cytoplasm. May be involved in the terminal step of the mRNA transport through the nuclear pore complex (NPC).</text>
</comment>
<keyword evidence="13" id="KW-0175">Coiled coil</keyword>
<evidence type="ECO:0000256" key="5">
    <source>
        <dbReference type="ARBA" id="ARBA00022927"/>
    </source>
</evidence>
<evidence type="ECO:0000256" key="13">
    <source>
        <dbReference type="SAM" id="Coils"/>
    </source>
</evidence>